<feature type="transmembrane region" description="Helical" evidence="7">
    <location>
        <begin position="70"/>
        <end position="91"/>
    </location>
</feature>
<dbReference type="GO" id="GO:0009977">
    <property type="term" value="F:proton motive force dependent protein transmembrane transporter activity"/>
    <property type="evidence" value="ECO:0007669"/>
    <property type="project" value="TreeGrafter"/>
</dbReference>
<keyword evidence="6 7" id="KW-0472">Membrane</keyword>
<dbReference type="Pfam" id="PF00902">
    <property type="entry name" value="TatC"/>
    <property type="match status" value="1"/>
</dbReference>
<protein>
    <recommendedName>
        <fullName evidence="7">Sec-independent protein translocase protein TatC</fullName>
    </recommendedName>
</protein>
<sequence>MALGDHLRELRTRVLISAVAIVVGAIGAWFLYDPVFALLQQPVEQIIGGGAQTQLNFTTTTGAFDTKVRVTIILGTFLACPVWLYEIWAFLAPGLTRKEKWGGAAFVLTGIPLFLGGAYVAWLVLPAAVRILTDVTPDGVWNLLSANEYLMFVMQLMLIFGIAFLLPLIMVALTALGLVRSRTWAKGWRWAVVVIFVFAAVATPSPDVASMIFMAVPMLGLYGLALLISLILDRRRDKRIAAEEAELGIAD</sequence>
<keyword evidence="7" id="KW-0813">Transport</keyword>
<evidence type="ECO:0000256" key="1">
    <source>
        <dbReference type="ARBA" id="ARBA00004141"/>
    </source>
</evidence>
<gene>
    <name evidence="7" type="primary">tatC</name>
    <name evidence="8" type="ORF">ATL40_2376</name>
</gene>
<keyword evidence="4 7" id="KW-1133">Transmembrane helix</keyword>
<dbReference type="NCBIfam" id="TIGR00945">
    <property type="entry name" value="tatC"/>
    <property type="match status" value="1"/>
</dbReference>
<dbReference type="OrthoDB" id="9777044at2"/>
<reference evidence="8 9" key="1">
    <citation type="submission" date="2017-10" db="EMBL/GenBank/DDBJ databases">
        <title>Sequencing the genomes of 1000 actinobacteria strains.</title>
        <authorList>
            <person name="Klenk H.-P."/>
        </authorList>
    </citation>
    <scope>NUCLEOTIDE SEQUENCE [LARGE SCALE GENOMIC DNA]</scope>
    <source>
        <strain evidence="8 9">DSM 21801</strain>
    </source>
</reference>
<feature type="transmembrane region" description="Helical" evidence="7">
    <location>
        <begin position="103"/>
        <end position="129"/>
    </location>
</feature>
<evidence type="ECO:0000313" key="8">
    <source>
        <dbReference type="EMBL" id="PFG20764.1"/>
    </source>
</evidence>
<dbReference type="RefSeq" id="WP_098469691.1">
    <property type="nucleotide sequence ID" value="NZ_PDJD01000001.1"/>
</dbReference>
<evidence type="ECO:0000256" key="2">
    <source>
        <dbReference type="ARBA" id="ARBA00022692"/>
    </source>
</evidence>
<evidence type="ECO:0000256" key="5">
    <source>
        <dbReference type="ARBA" id="ARBA00023010"/>
    </source>
</evidence>
<dbReference type="GO" id="GO:0065002">
    <property type="term" value="P:intracellular protein transmembrane transport"/>
    <property type="evidence" value="ECO:0007669"/>
    <property type="project" value="TreeGrafter"/>
</dbReference>
<dbReference type="AlphaFoldDB" id="A0A2A9D265"/>
<comment type="similarity">
    <text evidence="7">Belongs to the TatC family.</text>
</comment>
<dbReference type="PRINTS" id="PR01840">
    <property type="entry name" value="TATCFAMILY"/>
</dbReference>
<keyword evidence="3 7" id="KW-0653">Protein transport</keyword>
<accession>A0A2A9D265</accession>
<keyword evidence="5 7" id="KW-0811">Translocation</keyword>
<dbReference type="EMBL" id="PDJD01000001">
    <property type="protein sequence ID" value="PFG20764.1"/>
    <property type="molecule type" value="Genomic_DNA"/>
</dbReference>
<evidence type="ECO:0000313" key="9">
    <source>
        <dbReference type="Proteomes" id="UP000224915"/>
    </source>
</evidence>
<feature type="transmembrane region" description="Helical" evidence="7">
    <location>
        <begin position="12"/>
        <end position="32"/>
    </location>
</feature>
<name>A0A2A9D265_9MICO</name>
<dbReference type="GO" id="GO:0033281">
    <property type="term" value="C:TAT protein transport complex"/>
    <property type="evidence" value="ECO:0007669"/>
    <property type="project" value="UniProtKB-UniRule"/>
</dbReference>
<dbReference type="GO" id="GO:0043953">
    <property type="term" value="P:protein transport by the Tat complex"/>
    <property type="evidence" value="ECO:0007669"/>
    <property type="project" value="UniProtKB-UniRule"/>
</dbReference>
<keyword evidence="2 7" id="KW-0812">Transmembrane</keyword>
<dbReference type="HAMAP" id="MF_00902">
    <property type="entry name" value="TatC"/>
    <property type="match status" value="1"/>
</dbReference>
<comment type="caution">
    <text evidence="8">The sequence shown here is derived from an EMBL/GenBank/DDBJ whole genome shotgun (WGS) entry which is preliminary data.</text>
</comment>
<evidence type="ECO:0000256" key="6">
    <source>
        <dbReference type="ARBA" id="ARBA00023136"/>
    </source>
</evidence>
<dbReference type="PANTHER" id="PTHR30371:SF0">
    <property type="entry name" value="SEC-INDEPENDENT PROTEIN TRANSLOCASE PROTEIN TATC, CHLOROPLASTIC-RELATED"/>
    <property type="match status" value="1"/>
</dbReference>
<keyword evidence="7" id="KW-1003">Cell membrane</keyword>
<feature type="transmembrane region" description="Helical" evidence="7">
    <location>
        <begin position="211"/>
        <end position="232"/>
    </location>
</feature>
<comment type="subcellular location">
    <subcellularLocation>
        <location evidence="7">Cell membrane</location>
        <topology evidence="7">Multi-pass membrane protein</topology>
    </subcellularLocation>
    <subcellularLocation>
        <location evidence="1">Membrane</location>
        <topology evidence="1">Multi-pass membrane protein</topology>
    </subcellularLocation>
</comment>
<feature type="transmembrane region" description="Helical" evidence="7">
    <location>
        <begin position="188"/>
        <end position="205"/>
    </location>
</feature>
<dbReference type="Proteomes" id="UP000224915">
    <property type="component" value="Unassembled WGS sequence"/>
</dbReference>
<organism evidence="8 9">
    <name type="scientific">Serinibacter salmoneus</name>
    <dbReference type="NCBI Taxonomy" id="556530"/>
    <lineage>
        <taxon>Bacteria</taxon>
        <taxon>Bacillati</taxon>
        <taxon>Actinomycetota</taxon>
        <taxon>Actinomycetes</taxon>
        <taxon>Micrococcales</taxon>
        <taxon>Beutenbergiaceae</taxon>
        <taxon>Serinibacter</taxon>
    </lineage>
</organism>
<feature type="transmembrane region" description="Helical" evidence="7">
    <location>
        <begin position="149"/>
        <end position="176"/>
    </location>
</feature>
<proteinExistence type="inferred from homology"/>
<evidence type="ECO:0000256" key="7">
    <source>
        <dbReference type="HAMAP-Rule" id="MF_00902"/>
    </source>
</evidence>
<keyword evidence="9" id="KW-1185">Reference proteome</keyword>
<dbReference type="PANTHER" id="PTHR30371">
    <property type="entry name" value="SEC-INDEPENDENT PROTEIN TRANSLOCASE PROTEIN TATC"/>
    <property type="match status" value="1"/>
</dbReference>
<comment type="subunit">
    <text evidence="7">The Tat system comprises two distinct complexes: a TatABC complex, containing multiple copies of TatA, TatB and TatC subunits, and a separate TatA complex, containing only TatA subunits. Substrates initially bind to the TatABC complex, which probably triggers association of the separate TatA complex to form the active translocon.</text>
</comment>
<evidence type="ECO:0000256" key="4">
    <source>
        <dbReference type="ARBA" id="ARBA00022989"/>
    </source>
</evidence>
<comment type="function">
    <text evidence="7">Part of the twin-arginine translocation (Tat) system that transports large folded proteins containing a characteristic twin-arginine motif in their signal peptide across membranes. Together with TatB, TatC is part of a receptor directly interacting with Tat signal peptides.</text>
</comment>
<dbReference type="InterPro" id="IPR002033">
    <property type="entry name" value="TatC"/>
</dbReference>
<evidence type="ECO:0000256" key="3">
    <source>
        <dbReference type="ARBA" id="ARBA00022927"/>
    </source>
</evidence>